<evidence type="ECO:0000313" key="2">
    <source>
        <dbReference type="Proteomes" id="UP000060778"/>
    </source>
</evidence>
<dbReference type="Proteomes" id="UP000060778">
    <property type="component" value="Chromosome"/>
</dbReference>
<dbReference type="InterPro" id="IPR036921">
    <property type="entry name" value="PurM-like_N_sf"/>
</dbReference>
<keyword evidence="2" id="KW-1185">Reference proteome</keyword>
<dbReference type="RefSeq" id="WP_075050156.1">
    <property type="nucleotide sequence ID" value="NZ_CP006867.1"/>
</dbReference>
<proteinExistence type="predicted"/>
<dbReference type="Gene3D" id="3.30.1330.10">
    <property type="entry name" value="PurM-like, N-terminal domain"/>
    <property type="match status" value="1"/>
</dbReference>
<sequence>MDVEDLARFLLNKGFSEDEVKALITFLATFRKGLDFQRSSRIADGVIRDVETSSRVLGPYKPREFGVRVGEAGVGSRGTGDLAIHSVLLKLTKSGDAFKKGNLVAAVDGFHSRLNPVPLLMGFHATRAALRDVMVAGGEPLLTLIDVHLADDTDLAYLIDVSVGAKVASDACGAEFGGGSTLRIGGDMVWGSRVTGGSFALGRLVRDLNRFNARPGLKLCSTIGKGGGTVTAIALYHGIEELVELTLNVDFCYQMRRFVRDENVKAAFDWTNGGILLDAFEISEELGVKVSLNKKVYDAVHPKLRKALEELDLDPLSTSVDAIVLIAEKCPEDTIEIGTIEEGRGVYLEGKELEPSFREAPYTHLKKAVESISKRIDINDLVNYEMERLEFLKNKVRSSY</sequence>
<dbReference type="OrthoDB" id="42306at2157"/>
<dbReference type="InterPro" id="IPR006283">
    <property type="entry name" value="ThiL-like"/>
</dbReference>
<gene>
    <name evidence="1" type="ORF">EYM_06300</name>
</gene>
<dbReference type="SUPFAM" id="SSF56042">
    <property type="entry name" value="PurM C-terminal domain-like"/>
    <property type="match status" value="1"/>
</dbReference>
<evidence type="ECO:0000313" key="1">
    <source>
        <dbReference type="EMBL" id="ALU12674.1"/>
    </source>
</evidence>
<dbReference type="GO" id="GO:0009030">
    <property type="term" value="F:thiamine-phosphate kinase activity"/>
    <property type="evidence" value="ECO:0007669"/>
    <property type="project" value="InterPro"/>
</dbReference>
<dbReference type="STRING" id="940295.EYM_06300"/>
<dbReference type="KEGG" id="iis:EYM_06300"/>
<accession>A0A0U2VFA6</accession>
<name>A0A0U2VFA6_9CREN</name>
<organism evidence="1 2">
    <name type="scientific">Ignicoccus islandicus DSM 13165</name>
    <dbReference type="NCBI Taxonomy" id="940295"/>
    <lineage>
        <taxon>Archaea</taxon>
        <taxon>Thermoproteota</taxon>
        <taxon>Thermoprotei</taxon>
        <taxon>Desulfurococcales</taxon>
        <taxon>Desulfurococcaceae</taxon>
        <taxon>Ignicoccus</taxon>
    </lineage>
</organism>
<dbReference type="PATRIC" id="fig|940295.4.peg.1219"/>
<dbReference type="GO" id="GO:0009228">
    <property type="term" value="P:thiamine biosynthetic process"/>
    <property type="evidence" value="ECO:0007669"/>
    <property type="project" value="InterPro"/>
</dbReference>
<dbReference type="AlphaFoldDB" id="A0A0U2VFA6"/>
<dbReference type="InterPro" id="IPR036676">
    <property type="entry name" value="PurM-like_C_sf"/>
</dbReference>
<reference evidence="1 2" key="1">
    <citation type="submission" date="2013-11" db="EMBL/GenBank/DDBJ databases">
        <title>Comparative genomics of Ignicoccus.</title>
        <authorList>
            <person name="Podar M."/>
        </authorList>
    </citation>
    <scope>NUCLEOTIDE SEQUENCE [LARGE SCALE GENOMIC DNA]</scope>
    <source>
        <strain evidence="1 2">DSM 13165</strain>
    </source>
</reference>
<dbReference type="Gene3D" id="3.90.650.10">
    <property type="entry name" value="PurM-like C-terminal domain"/>
    <property type="match status" value="1"/>
</dbReference>
<dbReference type="SUPFAM" id="SSF55326">
    <property type="entry name" value="PurM N-terminal domain-like"/>
    <property type="match status" value="1"/>
</dbReference>
<dbReference type="EMBL" id="CP006867">
    <property type="protein sequence ID" value="ALU12674.1"/>
    <property type="molecule type" value="Genomic_DNA"/>
</dbReference>
<dbReference type="PANTHER" id="PTHR30270">
    <property type="entry name" value="THIAMINE-MONOPHOSPHATE KINASE"/>
    <property type="match status" value="1"/>
</dbReference>
<dbReference type="PANTHER" id="PTHR30270:SF2">
    <property type="entry name" value="HYDROGENASE EXPRESSION_FORMATION PROTEIN"/>
    <property type="match status" value="1"/>
</dbReference>
<dbReference type="GeneID" id="30680636"/>
<protein>
    <submittedName>
        <fullName evidence="1">Uncharacterized protein</fullName>
    </submittedName>
</protein>